<name>A0A1R4FZL5_9MICC</name>
<gene>
    <name evidence="3" type="ORF">FM101_06780</name>
</gene>
<proteinExistence type="predicted"/>
<evidence type="ECO:0000259" key="2">
    <source>
        <dbReference type="Pfam" id="PF07179"/>
    </source>
</evidence>
<protein>
    <recommendedName>
        <fullName evidence="2">SseB protein N-terminal domain-containing protein</fullName>
    </recommendedName>
</protein>
<feature type="region of interest" description="Disordered" evidence="1">
    <location>
        <begin position="1"/>
        <end position="25"/>
    </location>
</feature>
<sequence>MSDGAPEPAAGTPTGGSPANPRISRHLPGHIEAALLRAGEATDSAGQSWAGRDLSGEGNPLHHFDDDDGAPDAGYLEAIGALKAGTGTEREVHAALAHARLFVPVVATLAEGGIGEHGFTEDKEADMALVTITAPDGRPALPVFSSVDLLQAWHEQARPVAVYAPRAALSAVAEKAQLLVIDPAAETTFVLRRPAMWALAQQQEWTPSYADEALLPLLQAAADADPAIRGITAAPGRGVASRTADGTVMAGGGPGPELRVEISLRAGMAREDVQATVGRLQRVLGADADFATRVDSLEIGLHGPAARV</sequence>
<dbReference type="EMBL" id="FUHW01000025">
    <property type="protein sequence ID" value="SJM61366.1"/>
    <property type="molecule type" value="Genomic_DNA"/>
</dbReference>
<dbReference type="Pfam" id="PF07179">
    <property type="entry name" value="SseB"/>
    <property type="match status" value="1"/>
</dbReference>
<keyword evidence="4" id="KW-1185">Reference proteome</keyword>
<accession>A0A1R4FZL5</accession>
<evidence type="ECO:0000313" key="4">
    <source>
        <dbReference type="Proteomes" id="UP000195913"/>
    </source>
</evidence>
<dbReference type="InterPro" id="IPR009839">
    <property type="entry name" value="SseB_N"/>
</dbReference>
<feature type="region of interest" description="Disordered" evidence="1">
    <location>
        <begin position="40"/>
        <end position="69"/>
    </location>
</feature>
<feature type="domain" description="SseB protein N-terminal" evidence="2">
    <location>
        <begin position="77"/>
        <end position="198"/>
    </location>
</feature>
<evidence type="ECO:0000313" key="3">
    <source>
        <dbReference type="EMBL" id="SJM61366.1"/>
    </source>
</evidence>
<dbReference type="RefSeq" id="WP_086997316.1">
    <property type="nucleotide sequence ID" value="NZ_FUHW01000025.1"/>
</dbReference>
<evidence type="ECO:0000256" key="1">
    <source>
        <dbReference type="SAM" id="MobiDB-lite"/>
    </source>
</evidence>
<reference evidence="3 4" key="1">
    <citation type="submission" date="2017-02" db="EMBL/GenBank/DDBJ databases">
        <authorList>
            <person name="Peterson S.W."/>
        </authorList>
    </citation>
    <scope>NUCLEOTIDE SEQUENCE [LARGE SCALE GENOMIC DNA]</scope>
    <source>
        <strain evidence="3 4">B Ar 00.02</strain>
    </source>
</reference>
<dbReference type="Proteomes" id="UP000195913">
    <property type="component" value="Unassembled WGS sequence"/>
</dbReference>
<organism evidence="3 4">
    <name type="scientific">Arthrobacter rhombi</name>
    <dbReference type="NCBI Taxonomy" id="71253"/>
    <lineage>
        <taxon>Bacteria</taxon>
        <taxon>Bacillati</taxon>
        <taxon>Actinomycetota</taxon>
        <taxon>Actinomycetes</taxon>
        <taxon>Micrococcales</taxon>
        <taxon>Micrococcaceae</taxon>
        <taxon>Arthrobacter</taxon>
    </lineage>
</organism>
<dbReference type="AlphaFoldDB" id="A0A1R4FZL5"/>